<dbReference type="InterPro" id="IPR000313">
    <property type="entry name" value="PWWP_dom"/>
</dbReference>
<keyword evidence="3" id="KW-1185">Reference proteome</keyword>
<dbReference type="RefSeq" id="XP_012571557.1">
    <property type="nucleotide sequence ID" value="XM_012716103.2"/>
</dbReference>
<feature type="region of interest" description="Disordered" evidence="1">
    <location>
        <begin position="102"/>
        <end position="173"/>
    </location>
</feature>
<organism evidence="4">
    <name type="scientific">Cicer arietinum</name>
    <name type="common">Chickpea</name>
    <name type="synonym">Garbanzo</name>
    <dbReference type="NCBI Taxonomy" id="3827"/>
    <lineage>
        <taxon>Eukaryota</taxon>
        <taxon>Viridiplantae</taxon>
        <taxon>Streptophyta</taxon>
        <taxon>Embryophyta</taxon>
        <taxon>Tracheophyta</taxon>
        <taxon>Spermatophyta</taxon>
        <taxon>Magnoliopsida</taxon>
        <taxon>eudicotyledons</taxon>
        <taxon>Gunneridae</taxon>
        <taxon>Pentapetalae</taxon>
        <taxon>rosids</taxon>
        <taxon>fabids</taxon>
        <taxon>Fabales</taxon>
        <taxon>Fabaceae</taxon>
        <taxon>Papilionoideae</taxon>
        <taxon>50 kb inversion clade</taxon>
        <taxon>NPAAA clade</taxon>
        <taxon>Hologalegina</taxon>
        <taxon>IRL clade</taxon>
        <taxon>Cicereae</taxon>
        <taxon>Cicer</taxon>
    </lineage>
</organism>
<dbReference type="OrthoDB" id="641149at2759"/>
<evidence type="ECO:0000313" key="4">
    <source>
        <dbReference type="RefSeq" id="XP_012571557.1"/>
    </source>
</evidence>
<evidence type="ECO:0000313" key="3">
    <source>
        <dbReference type="Proteomes" id="UP000087171"/>
    </source>
</evidence>
<dbReference type="GeneID" id="101508242"/>
<evidence type="ECO:0000256" key="1">
    <source>
        <dbReference type="SAM" id="MobiDB-lite"/>
    </source>
</evidence>
<proteinExistence type="predicted"/>
<reference evidence="4 5" key="2">
    <citation type="submission" date="2023-09" db="UniProtKB">
        <authorList>
            <consortium name="RefSeq"/>
        </authorList>
    </citation>
    <scope>IDENTIFICATION</scope>
    <source>
        <tissue evidence="4 5">Etiolated seedlings</tissue>
    </source>
</reference>
<protein>
    <submittedName>
        <fullName evidence="4 5">Histone-lysine N-methyltransferase NSD3-like isoform X1</fullName>
    </submittedName>
</protein>
<dbReference type="SUPFAM" id="SSF63748">
    <property type="entry name" value="Tudor/PWWP/MBT"/>
    <property type="match status" value="1"/>
</dbReference>
<gene>
    <name evidence="4 5" type="primary">LOC101508242</name>
</gene>
<reference evidence="3" key="1">
    <citation type="journal article" date="2013" name="Nat. Biotechnol.">
        <title>Draft genome sequence of chickpea (Cicer arietinum) provides a resource for trait improvement.</title>
        <authorList>
            <person name="Varshney R.K."/>
            <person name="Song C."/>
            <person name="Saxena R.K."/>
            <person name="Azam S."/>
            <person name="Yu S."/>
            <person name="Sharpe A.G."/>
            <person name="Cannon S."/>
            <person name="Baek J."/>
            <person name="Rosen B.D."/>
            <person name="Tar'an B."/>
            <person name="Millan T."/>
            <person name="Zhang X."/>
            <person name="Ramsay L.D."/>
            <person name="Iwata A."/>
            <person name="Wang Y."/>
            <person name="Nelson W."/>
            <person name="Farmer A.D."/>
            <person name="Gaur P.M."/>
            <person name="Soderlund C."/>
            <person name="Penmetsa R.V."/>
            <person name="Xu C."/>
            <person name="Bharti A.K."/>
            <person name="He W."/>
            <person name="Winter P."/>
            <person name="Zhao S."/>
            <person name="Hane J.K."/>
            <person name="Carrasquilla-Garcia N."/>
            <person name="Condie J.A."/>
            <person name="Upadhyaya H.D."/>
            <person name="Luo M.C."/>
            <person name="Thudi M."/>
            <person name="Gowda C.L."/>
            <person name="Singh N.P."/>
            <person name="Lichtenzveig J."/>
            <person name="Gali K.K."/>
            <person name="Rubio J."/>
            <person name="Nadarajan N."/>
            <person name="Dolezel J."/>
            <person name="Bansal K.C."/>
            <person name="Xu X."/>
            <person name="Edwards D."/>
            <person name="Zhang G."/>
            <person name="Kahl G."/>
            <person name="Gil J."/>
            <person name="Singh K.B."/>
            <person name="Datta S.K."/>
            <person name="Jackson S.A."/>
            <person name="Wang J."/>
            <person name="Cook D.R."/>
        </authorList>
    </citation>
    <scope>NUCLEOTIDE SEQUENCE [LARGE SCALE GENOMIC DNA]</scope>
    <source>
        <strain evidence="3">cv. CDC Frontier</strain>
    </source>
</reference>
<dbReference type="RefSeq" id="XP_012571558.1">
    <property type="nucleotide sequence ID" value="XM_012716104.2"/>
</dbReference>
<name>A0A1S3E6W6_CICAR</name>
<evidence type="ECO:0000313" key="5">
    <source>
        <dbReference type="RefSeq" id="XP_012571558.1"/>
    </source>
</evidence>
<dbReference type="Pfam" id="PF00855">
    <property type="entry name" value="PWWP"/>
    <property type="match status" value="1"/>
</dbReference>
<dbReference type="PROSITE" id="PS50812">
    <property type="entry name" value="PWWP"/>
    <property type="match status" value="1"/>
</dbReference>
<sequence>MESEKNQISEEVKEQVEADSVEFGDVIYVKLRSGSWWPSQVVNEKAILPSLKPSGRRSGDVLVRLYGSHTFMNVNPTKSCSEFETILKNNNGDLRKILQESLEKDLPSSKKKSSSKAKGTPSKKTNSKRKPNKKNEEQTKSKHQKQNKASEDSDLGSPSCETASGKPQELSSRRIRVMESLGLIAPAGSPFIKDRRKIP</sequence>
<dbReference type="Gene3D" id="2.30.30.140">
    <property type="match status" value="1"/>
</dbReference>
<evidence type="ECO:0000259" key="2">
    <source>
        <dbReference type="PROSITE" id="PS50812"/>
    </source>
</evidence>
<dbReference type="STRING" id="3827.A0A1S3E6W6"/>
<accession>A0A1S3E6W6</accession>
<dbReference type="CDD" id="cd05162">
    <property type="entry name" value="PWWP"/>
    <property type="match status" value="1"/>
</dbReference>
<dbReference type="Proteomes" id="UP000087171">
    <property type="component" value="Chromosome Ca5"/>
</dbReference>
<feature type="domain" description="PWWP" evidence="2">
    <location>
        <begin position="23"/>
        <end position="85"/>
    </location>
</feature>
<dbReference type="AlphaFoldDB" id="A0A1S3E6W6"/>